<dbReference type="Proteomes" id="UP000287033">
    <property type="component" value="Unassembled WGS sequence"/>
</dbReference>
<protein>
    <submittedName>
        <fullName evidence="2">Uncharacterized protein</fullName>
    </submittedName>
</protein>
<accession>A0A401SLF2</accession>
<evidence type="ECO:0000256" key="1">
    <source>
        <dbReference type="SAM" id="MobiDB-lite"/>
    </source>
</evidence>
<comment type="caution">
    <text evidence="2">The sequence shown here is derived from an EMBL/GenBank/DDBJ whole genome shotgun (WGS) entry which is preliminary data.</text>
</comment>
<organism evidence="2 3">
    <name type="scientific">Chiloscyllium punctatum</name>
    <name type="common">Brownbanded bambooshark</name>
    <name type="synonym">Hemiscyllium punctatum</name>
    <dbReference type="NCBI Taxonomy" id="137246"/>
    <lineage>
        <taxon>Eukaryota</taxon>
        <taxon>Metazoa</taxon>
        <taxon>Chordata</taxon>
        <taxon>Craniata</taxon>
        <taxon>Vertebrata</taxon>
        <taxon>Chondrichthyes</taxon>
        <taxon>Elasmobranchii</taxon>
        <taxon>Galeomorphii</taxon>
        <taxon>Galeoidea</taxon>
        <taxon>Orectolobiformes</taxon>
        <taxon>Hemiscylliidae</taxon>
        <taxon>Chiloscyllium</taxon>
    </lineage>
</organism>
<dbReference type="AlphaFoldDB" id="A0A401SLF2"/>
<reference evidence="2 3" key="1">
    <citation type="journal article" date="2018" name="Nat. Ecol. Evol.">
        <title>Shark genomes provide insights into elasmobranch evolution and the origin of vertebrates.</title>
        <authorList>
            <person name="Hara Y"/>
            <person name="Yamaguchi K"/>
            <person name="Onimaru K"/>
            <person name="Kadota M"/>
            <person name="Koyanagi M"/>
            <person name="Keeley SD"/>
            <person name="Tatsumi K"/>
            <person name="Tanaka K"/>
            <person name="Motone F"/>
            <person name="Kageyama Y"/>
            <person name="Nozu R"/>
            <person name="Adachi N"/>
            <person name="Nishimura O"/>
            <person name="Nakagawa R"/>
            <person name="Tanegashima C"/>
            <person name="Kiyatake I"/>
            <person name="Matsumoto R"/>
            <person name="Murakumo K"/>
            <person name="Nishida K"/>
            <person name="Terakita A"/>
            <person name="Kuratani S"/>
            <person name="Sato K"/>
            <person name="Hyodo S Kuraku.S."/>
        </authorList>
    </citation>
    <scope>NUCLEOTIDE SEQUENCE [LARGE SCALE GENOMIC DNA]</scope>
</reference>
<proteinExistence type="predicted"/>
<name>A0A401SLF2_CHIPU</name>
<feature type="region of interest" description="Disordered" evidence="1">
    <location>
        <begin position="43"/>
        <end position="74"/>
    </location>
</feature>
<evidence type="ECO:0000313" key="3">
    <source>
        <dbReference type="Proteomes" id="UP000287033"/>
    </source>
</evidence>
<evidence type="ECO:0000313" key="2">
    <source>
        <dbReference type="EMBL" id="GCC31235.1"/>
    </source>
</evidence>
<sequence length="108" mass="12173">MPPELLPLPIDASESQPFTFPELRAPCDVSRPVFINESRAAAMRVRRRGQPRVTKVPAPHTHTRHTPSQCDRDTHSLSALRERARSTTNVDILLKNKTATLMYTTRTG</sequence>
<keyword evidence="3" id="KW-1185">Reference proteome</keyword>
<dbReference type="EMBL" id="BEZZ01000350">
    <property type="protein sequence ID" value="GCC31235.1"/>
    <property type="molecule type" value="Genomic_DNA"/>
</dbReference>
<gene>
    <name evidence="2" type="ORF">chiPu_0009692</name>
</gene>